<dbReference type="AlphaFoldDB" id="A0A2R5LG82"/>
<accession>A0A2R5LG82</accession>
<name>A0A2R5LG82_9ACAR</name>
<evidence type="ECO:0000313" key="1">
    <source>
        <dbReference type="EMBL" id="MBY08533.1"/>
    </source>
</evidence>
<dbReference type="EMBL" id="GGLE01004407">
    <property type="protein sequence ID" value="MBY08533.1"/>
    <property type="molecule type" value="Transcribed_RNA"/>
</dbReference>
<proteinExistence type="predicted"/>
<reference evidence="1" key="1">
    <citation type="submission" date="2018-03" db="EMBL/GenBank/DDBJ databases">
        <title>The relapsing fever spirochete Borrelia turicatae persists in the highly oxidative environment of its soft-bodied tick vector.</title>
        <authorList>
            <person name="Bourret T.J."/>
            <person name="Boyle W.K."/>
            <person name="Valenzuela J.G."/>
            <person name="Oliveira F."/>
            <person name="Lopez J.E."/>
        </authorList>
    </citation>
    <scope>NUCLEOTIDE SEQUENCE</scope>
    <source>
        <strain evidence="1">Kansas strain/isolate</strain>
        <tissue evidence="1">Salivary glands</tissue>
    </source>
</reference>
<organism evidence="1">
    <name type="scientific">Ornithodoros turicata</name>
    <dbReference type="NCBI Taxonomy" id="34597"/>
    <lineage>
        <taxon>Eukaryota</taxon>
        <taxon>Metazoa</taxon>
        <taxon>Ecdysozoa</taxon>
        <taxon>Arthropoda</taxon>
        <taxon>Chelicerata</taxon>
        <taxon>Arachnida</taxon>
        <taxon>Acari</taxon>
        <taxon>Parasitiformes</taxon>
        <taxon>Ixodida</taxon>
        <taxon>Ixodoidea</taxon>
        <taxon>Argasidae</taxon>
        <taxon>Ornithodorinae</taxon>
        <taxon>Ornithodoros</taxon>
    </lineage>
</organism>
<sequence>MAFMIPAVRNEYDIYFSRSPRSSLPGSVSGSPQAPSVMEEYFRNLRGTLTTTAPEKVCKDRIVPVRKISRGHSPGTTKVVAQLCERLRANDTVNKENPLP</sequence>
<protein>
    <submittedName>
        <fullName evidence="1">Uncharacterized protein</fullName>
    </submittedName>
</protein>